<protein>
    <submittedName>
        <fullName evidence="1">Uncharacterized protein</fullName>
    </submittedName>
</protein>
<organism evidence="1 2">
    <name type="scientific">Pristionchus pacificus</name>
    <name type="common">Parasitic nematode worm</name>
    <dbReference type="NCBI Taxonomy" id="54126"/>
    <lineage>
        <taxon>Eukaryota</taxon>
        <taxon>Metazoa</taxon>
        <taxon>Ecdysozoa</taxon>
        <taxon>Nematoda</taxon>
        <taxon>Chromadorea</taxon>
        <taxon>Rhabditida</taxon>
        <taxon>Rhabditina</taxon>
        <taxon>Diplogasteromorpha</taxon>
        <taxon>Diplogasteroidea</taxon>
        <taxon>Neodiplogasteridae</taxon>
        <taxon>Pristionchus</taxon>
    </lineage>
</organism>
<evidence type="ECO:0000313" key="2">
    <source>
        <dbReference type="Proteomes" id="UP000005239"/>
    </source>
</evidence>
<sequence>MYFVPEPHPAMRLLSLLLILLVCLLAVDARARFASGDLYIASESLDGVPLEAPSLFDASFSSN</sequence>
<reference evidence="2" key="1">
    <citation type="journal article" date="2008" name="Nat. Genet.">
        <title>The Pristionchus pacificus genome provides a unique perspective on nematode lifestyle and parasitism.</title>
        <authorList>
            <person name="Dieterich C."/>
            <person name="Clifton S.W."/>
            <person name="Schuster L.N."/>
            <person name="Chinwalla A."/>
            <person name="Delehaunty K."/>
            <person name="Dinkelacker I."/>
            <person name="Fulton L."/>
            <person name="Fulton R."/>
            <person name="Godfrey J."/>
            <person name="Minx P."/>
            <person name="Mitreva M."/>
            <person name="Roeseler W."/>
            <person name="Tian H."/>
            <person name="Witte H."/>
            <person name="Yang S.P."/>
            <person name="Wilson R.K."/>
            <person name="Sommer R.J."/>
        </authorList>
    </citation>
    <scope>NUCLEOTIDE SEQUENCE [LARGE SCALE GENOMIC DNA]</scope>
    <source>
        <strain evidence="2">PS312</strain>
    </source>
</reference>
<accession>A0A2A6C8A3</accession>
<dbReference type="Proteomes" id="UP000005239">
    <property type="component" value="Unassembled WGS sequence"/>
</dbReference>
<proteinExistence type="predicted"/>
<gene>
    <name evidence="1" type="primary">WBGene00281958</name>
</gene>
<evidence type="ECO:0000313" key="1">
    <source>
        <dbReference type="EnsemblMetazoa" id="PPA43589.1"/>
    </source>
</evidence>
<dbReference type="EnsemblMetazoa" id="PPA43589.1">
    <property type="protein sequence ID" value="PPA43589.1"/>
    <property type="gene ID" value="WBGene00281958"/>
</dbReference>
<keyword evidence="2" id="KW-1185">Reference proteome</keyword>
<dbReference type="AlphaFoldDB" id="A0A2A6C8A3"/>
<reference evidence="1" key="2">
    <citation type="submission" date="2022-06" db="UniProtKB">
        <authorList>
            <consortium name="EnsemblMetazoa"/>
        </authorList>
    </citation>
    <scope>IDENTIFICATION</scope>
    <source>
        <strain evidence="1">PS312</strain>
    </source>
</reference>
<name>A0A2A6C8A3_PRIPA</name>
<accession>A0A8R1V0R7</accession>